<dbReference type="EMBL" id="FOCG01000001">
    <property type="protein sequence ID" value="SEM81313.1"/>
    <property type="molecule type" value="Genomic_DNA"/>
</dbReference>
<dbReference type="RefSeq" id="WP_092753835.1">
    <property type="nucleotide sequence ID" value="NZ_FOCG01000001.1"/>
</dbReference>
<evidence type="ECO:0000313" key="6">
    <source>
        <dbReference type="Proteomes" id="UP000199158"/>
    </source>
</evidence>
<keyword evidence="2" id="KW-0408">Iron</keyword>
<gene>
    <name evidence="5" type="ORF">SAMN05216180_1860</name>
</gene>
<dbReference type="InterPro" id="IPR017896">
    <property type="entry name" value="4Fe4S_Fe-S-bd"/>
</dbReference>
<protein>
    <submittedName>
        <fullName evidence="5">4Fe-4S double cluster binding domain-containing protein</fullName>
    </submittedName>
</protein>
<dbReference type="GO" id="GO:0046872">
    <property type="term" value="F:metal ion binding"/>
    <property type="evidence" value="ECO:0007669"/>
    <property type="project" value="UniProtKB-KW"/>
</dbReference>
<evidence type="ECO:0000256" key="3">
    <source>
        <dbReference type="ARBA" id="ARBA00023014"/>
    </source>
</evidence>
<dbReference type="PANTHER" id="PTHR42827">
    <property type="entry name" value="IRON-SULFUR CLUSTER-BINDING PROTEIN-RELATED"/>
    <property type="match status" value="1"/>
</dbReference>
<name>A0A1H8BER2_9FIRM</name>
<dbReference type="AlphaFoldDB" id="A0A1H8BER2"/>
<evidence type="ECO:0000313" key="5">
    <source>
        <dbReference type="EMBL" id="SEM81313.1"/>
    </source>
</evidence>
<organism evidence="5 6">
    <name type="scientific">Hydrogenoanaerobacterium saccharovorans</name>
    <dbReference type="NCBI Taxonomy" id="474960"/>
    <lineage>
        <taxon>Bacteria</taxon>
        <taxon>Bacillati</taxon>
        <taxon>Bacillota</taxon>
        <taxon>Clostridia</taxon>
        <taxon>Eubacteriales</taxon>
        <taxon>Oscillospiraceae</taxon>
        <taxon>Hydrogenoanaerobacterium</taxon>
    </lineage>
</organism>
<dbReference type="PANTHER" id="PTHR42827:SF1">
    <property type="entry name" value="IRON-SULFUR CLUSTER-BINDING PROTEIN"/>
    <property type="match status" value="1"/>
</dbReference>
<keyword evidence="3" id="KW-0411">Iron-sulfur</keyword>
<evidence type="ECO:0000256" key="1">
    <source>
        <dbReference type="ARBA" id="ARBA00022723"/>
    </source>
</evidence>
<reference evidence="5 6" key="1">
    <citation type="submission" date="2016-10" db="EMBL/GenBank/DDBJ databases">
        <authorList>
            <person name="de Groot N.N."/>
        </authorList>
    </citation>
    <scope>NUCLEOTIDE SEQUENCE [LARGE SCALE GENOMIC DNA]</scope>
    <source>
        <strain evidence="5 6">CGMCC 1.5070</strain>
    </source>
</reference>
<dbReference type="PROSITE" id="PS00198">
    <property type="entry name" value="4FE4S_FER_1"/>
    <property type="match status" value="1"/>
</dbReference>
<dbReference type="Gene3D" id="3.30.70.20">
    <property type="match status" value="1"/>
</dbReference>
<evidence type="ECO:0000259" key="4">
    <source>
        <dbReference type="PROSITE" id="PS51379"/>
    </source>
</evidence>
<dbReference type="OrthoDB" id="9784571at2"/>
<dbReference type="InterPro" id="IPR017900">
    <property type="entry name" value="4Fe4S_Fe_S_CS"/>
</dbReference>
<sequence length="231" mass="25672">MSLQKELKQYLLEQGVSDVGFGHAADEPCDFMGGCGYFVSLVVKLSDAIVEEITTEPTHTYFNHYRSVNAFLDQMLLKTGLFLDHAGYRYITVAASQSINKDGWNYDGRYSHKKAACLAGLGTIGKSSLFLHRQYGARVRLGTIFTDCVFETEQAEPVSLCGACRLCVDACPSGAILGGEWHVGTERKEIFNPEKCSRHMKDKYKHIGRGAVCGICMKVCPRAKNNRERVL</sequence>
<dbReference type="SUPFAM" id="SSF54862">
    <property type="entry name" value="4Fe-4S ferredoxins"/>
    <property type="match status" value="1"/>
</dbReference>
<feature type="domain" description="4Fe-4S ferredoxin-type" evidence="4">
    <location>
        <begin position="151"/>
        <end position="180"/>
    </location>
</feature>
<dbReference type="Pfam" id="PF13484">
    <property type="entry name" value="Fer4_16"/>
    <property type="match status" value="1"/>
</dbReference>
<dbReference type="GO" id="GO:0051536">
    <property type="term" value="F:iron-sulfur cluster binding"/>
    <property type="evidence" value="ECO:0007669"/>
    <property type="project" value="UniProtKB-KW"/>
</dbReference>
<dbReference type="PROSITE" id="PS51379">
    <property type="entry name" value="4FE4S_FER_2"/>
    <property type="match status" value="1"/>
</dbReference>
<dbReference type="Proteomes" id="UP000199158">
    <property type="component" value="Unassembled WGS sequence"/>
</dbReference>
<evidence type="ECO:0000256" key="2">
    <source>
        <dbReference type="ARBA" id="ARBA00023004"/>
    </source>
</evidence>
<keyword evidence="6" id="KW-1185">Reference proteome</keyword>
<proteinExistence type="predicted"/>
<accession>A0A1H8BER2</accession>
<keyword evidence="1" id="KW-0479">Metal-binding</keyword>
<dbReference type="STRING" id="474960.SAMN05216180_1860"/>